<sequence>MWRRIMDAAFLLRKKGVNGVGIPDLIIALIAHHHDLPVLSKDRHFHAMHAHLGLKLYDPFV</sequence>
<protein>
    <recommendedName>
        <fullName evidence="3">PIN domain-containing protein</fullName>
    </recommendedName>
</protein>
<gene>
    <name evidence="1" type="ORF">SAMN05660860_01280</name>
</gene>
<dbReference type="Gene3D" id="3.40.50.1010">
    <property type="entry name" value="5'-nuclease"/>
    <property type="match status" value="1"/>
</dbReference>
<name>A0A1G9MWV9_9BACT</name>
<evidence type="ECO:0000313" key="2">
    <source>
        <dbReference type="Proteomes" id="UP000182146"/>
    </source>
</evidence>
<dbReference type="AlphaFoldDB" id="A0A1G9MWV9"/>
<dbReference type="InterPro" id="IPR029060">
    <property type="entry name" value="PIN-like_dom_sf"/>
</dbReference>
<evidence type="ECO:0000313" key="1">
    <source>
        <dbReference type="EMBL" id="SDL78750.1"/>
    </source>
</evidence>
<dbReference type="SUPFAM" id="SSF88723">
    <property type="entry name" value="PIN domain-like"/>
    <property type="match status" value="1"/>
</dbReference>
<accession>A0A1G9MWV9</accession>
<dbReference type="Proteomes" id="UP000182146">
    <property type="component" value="Unassembled WGS sequence"/>
</dbReference>
<evidence type="ECO:0008006" key="3">
    <source>
        <dbReference type="Google" id="ProtNLM"/>
    </source>
</evidence>
<dbReference type="STRING" id="392333.SAMN05660860_01280"/>
<dbReference type="EMBL" id="FNGU01000002">
    <property type="protein sequence ID" value="SDL78750.1"/>
    <property type="molecule type" value="Genomic_DNA"/>
</dbReference>
<organism evidence="1 2">
    <name type="scientific">Geoalkalibacter ferrihydriticus</name>
    <dbReference type="NCBI Taxonomy" id="392333"/>
    <lineage>
        <taxon>Bacteria</taxon>
        <taxon>Pseudomonadati</taxon>
        <taxon>Thermodesulfobacteriota</taxon>
        <taxon>Desulfuromonadia</taxon>
        <taxon>Desulfuromonadales</taxon>
        <taxon>Geoalkalibacteraceae</taxon>
        <taxon>Geoalkalibacter</taxon>
    </lineage>
</organism>
<reference evidence="1 2" key="1">
    <citation type="submission" date="2016-10" db="EMBL/GenBank/DDBJ databases">
        <authorList>
            <person name="de Groot N.N."/>
        </authorList>
    </citation>
    <scope>NUCLEOTIDE SEQUENCE [LARGE SCALE GENOMIC DNA]</scope>
    <source>
        <strain evidence="1 2">DSM 17813</strain>
    </source>
</reference>
<proteinExistence type="predicted"/>